<keyword evidence="4 9" id="KW-0548">Nucleotidyltransferase</keyword>
<dbReference type="OrthoDB" id="10248617at2759"/>
<evidence type="ECO:0000259" key="12">
    <source>
        <dbReference type="Pfam" id="PF04560"/>
    </source>
</evidence>
<keyword evidence="5" id="KW-0479">Metal-binding</keyword>
<evidence type="ECO:0000259" key="15">
    <source>
        <dbReference type="Pfam" id="PF04565"/>
    </source>
</evidence>
<evidence type="ECO:0000256" key="1">
    <source>
        <dbReference type="ARBA" id="ARBA00006835"/>
    </source>
</evidence>
<dbReference type="GO" id="GO:0003899">
    <property type="term" value="F:DNA-directed RNA polymerase activity"/>
    <property type="evidence" value="ECO:0007669"/>
    <property type="project" value="UniProtKB-EC"/>
</dbReference>
<dbReference type="Proteomes" id="UP000070412">
    <property type="component" value="Unassembled WGS sequence"/>
</dbReference>
<evidence type="ECO:0000256" key="9">
    <source>
        <dbReference type="RuleBase" id="RU363031"/>
    </source>
</evidence>
<gene>
    <name evidence="18" type="ORF">SSS_8329</name>
</gene>
<dbReference type="EnsemblMetazoa" id="SSS_8329s_mrna">
    <property type="protein sequence ID" value="KAF7490560.1"/>
    <property type="gene ID" value="SSS_8329"/>
</dbReference>
<accession>A0A834VCJ3</accession>
<dbReference type="InterPro" id="IPR007642">
    <property type="entry name" value="RNA_pol_Rpb2_2"/>
</dbReference>
<evidence type="ECO:0000256" key="4">
    <source>
        <dbReference type="ARBA" id="ARBA00022695"/>
    </source>
</evidence>
<evidence type="ECO:0000259" key="13">
    <source>
        <dbReference type="Pfam" id="PF04561"/>
    </source>
</evidence>
<keyword evidence="2 9" id="KW-0240">DNA-directed RNA polymerase</keyword>
<keyword evidence="7 9" id="KW-0804">Transcription</keyword>
<dbReference type="AlphaFoldDB" id="A0A834VCJ3"/>
<evidence type="ECO:0000256" key="3">
    <source>
        <dbReference type="ARBA" id="ARBA00022679"/>
    </source>
</evidence>
<dbReference type="EMBL" id="WVUK01000062">
    <property type="protein sequence ID" value="KAF7490560.1"/>
    <property type="molecule type" value="Genomic_DNA"/>
</dbReference>
<evidence type="ECO:0000259" key="16">
    <source>
        <dbReference type="Pfam" id="PF04566"/>
    </source>
</evidence>
<comment type="similarity">
    <text evidence="1 8">Belongs to the RNA polymerase beta chain family.</text>
</comment>
<dbReference type="GO" id="GO:0003677">
    <property type="term" value="F:DNA binding"/>
    <property type="evidence" value="ECO:0007669"/>
    <property type="project" value="InterPro"/>
</dbReference>
<dbReference type="Pfam" id="PF00562">
    <property type="entry name" value="RNA_pol_Rpb2_6"/>
    <property type="match status" value="1"/>
</dbReference>
<feature type="domain" description="RNA polymerase beta subunit protrusion" evidence="14">
    <location>
        <begin position="30"/>
        <end position="404"/>
    </location>
</feature>
<feature type="domain" description="RNA polymerase Rpb2" evidence="16">
    <location>
        <begin position="532"/>
        <end position="592"/>
    </location>
</feature>
<dbReference type="Pfam" id="PF04561">
    <property type="entry name" value="RNA_pol_Rpb2_2"/>
    <property type="match status" value="1"/>
</dbReference>
<evidence type="ECO:0000256" key="8">
    <source>
        <dbReference type="RuleBase" id="RU000434"/>
    </source>
</evidence>
<dbReference type="Pfam" id="PF04567">
    <property type="entry name" value="RNA_pol_Rpb2_5"/>
    <property type="match status" value="1"/>
</dbReference>
<feature type="domain" description="DNA-directed RNA polymerase subunit 2 hybrid-binding" evidence="11">
    <location>
        <begin position="662"/>
        <end position="1030"/>
    </location>
</feature>
<dbReference type="GO" id="GO:0000428">
    <property type="term" value="C:DNA-directed RNA polymerase complex"/>
    <property type="evidence" value="ECO:0007669"/>
    <property type="project" value="UniProtKB-KW"/>
</dbReference>
<dbReference type="Gene3D" id="3.90.1070.20">
    <property type="match status" value="1"/>
</dbReference>
<evidence type="ECO:0000256" key="6">
    <source>
        <dbReference type="ARBA" id="ARBA00022833"/>
    </source>
</evidence>
<feature type="domain" description="RNA polymerase Rpb2" evidence="17">
    <location>
        <begin position="614"/>
        <end position="644"/>
    </location>
</feature>
<reference evidence="20" key="1">
    <citation type="journal article" date="2020" name="PLoS Negl. Trop. Dis.">
        <title>High-quality nuclear genome for Sarcoptes scabiei-A critical resource for a neglected parasite.</title>
        <authorList>
            <person name="Korhonen P.K."/>
            <person name="Gasser R.B."/>
            <person name="Ma G."/>
            <person name="Wang T."/>
            <person name="Stroehlein A.J."/>
            <person name="Young N.D."/>
            <person name="Ang C.S."/>
            <person name="Fernando D.D."/>
            <person name="Lu H.C."/>
            <person name="Taylor S."/>
            <person name="Reynolds S.L."/>
            <person name="Mofiz E."/>
            <person name="Najaraj S.H."/>
            <person name="Gowda H."/>
            <person name="Madugundu A."/>
            <person name="Renuse S."/>
            <person name="Holt D."/>
            <person name="Pandey A."/>
            <person name="Papenfuss A.T."/>
            <person name="Fischer K."/>
        </authorList>
    </citation>
    <scope>NUCLEOTIDE SEQUENCE [LARGE SCALE GENOMIC DNA]</scope>
</reference>
<evidence type="ECO:0000259" key="11">
    <source>
        <dbReference type="Pfam" id="PF00562"/>
    </source>
</evidence>
<evidence type="ECO:0000256" key="2">
    <source>
        <dbReference type="ARBA" id="ARBA00022478"/>
    </source>
</evidence>
<dbReference type="GO" id="GO:0032549">
    <property type="term" value="F:ribonucleoside binding"/>
    <property type="evidence" value="ECO:0007669"/>
    <property type="project" value="InterPro"/>
</dbReference>
<dbReference type="Pfam" id="PF04565">
    <property type="entry name" value="RNA_pol_Rpb2_3"/>
    <property type="match status" value="1"/>
</dbReference>
<dbReference type="InterPro" id="IPR007646">
    <property type="entry name" value="RNA_pol_Rpb2_4"/>
</dbReference>
<reference evidence="19" key="3">
    <citation type="submission" date="2022-06" db="UniProtKB">
        <authorList>
            <consortium name="EnsemblMetazoa"/>
        </authorList>
    </citation>
    <scope>IDENTIFICATION</scope>
</reference>
<dbReference type="PANTHER" id="PTHR20856">
    <property type="entry name" value="DNA-DIRECTED RNA POLYMERASE I SUBUNIT 2"/>
    <property type="match status" value="1"/>
</dbReference>
<evidence type="ECO:0000313" key="20">
    <source>
        <dbReference type="Proteomes" id="UP000070412"/>
    </source>
</evidence>
<dbReference type="SUPFAM" id="SSF64484">
    <property type="entry name" value="beta and beta-prime subunits of DNA dependent RNA-polymerase"/>
    <property type="match status" value="1"/>
</dbReference>
<evidence type="ECO:0000256" key="10">
    <source>
        <dbReference type="SAM" id="MobiDB-lite"/>
    </source>
</evidence>
<dbReference type="EC" id="2.7.7.6" evidence="9"/>
<evidence type="ECO:0000259" key="14">
    <source>
        <dbReference type="Pfam" id="PF04563"/>
    </source>
</evidence>
<dbReference type="Pfam" id="PF04560">
    <property type="entry name" value="RNA_pol_Rpb2_7"/>
    <property type="match status" value="1"/>
</dbReference>
<evidence type="ECO:0000313" key="18">
    <source>
        <dbReference type="EMBL" id="KAF7490560.1"/>
    </source>
</evidence>
<dbReference type="Gene3D" id="3.90.1100.10">
    <property type="match status" value="2"/>
</dbReference>
<dbReference type="InterPro" id="IPR007644">
    <property type="entry name" value="RNA_pol_bsu_protrusion"/>
</dbReference>
<reference evidence="18" key="2">
    <citation type="submission" date="2020-01" db="EMBL/GenBank/DDBJ databases">
        <authorList>
            <person name="Korhonen P.K.K."/>
            <person name="Guangxu M.G."/>
            <person name="Wang T.W."/>
            <person name="Stroehlein A.J.S."/>
            <person name="Young N.D."/>
            <person name="Ang C.-S.A."/>
            <person name="Fernando D.W.F."/>
            <person name="Lu H.L."/>
            <person name="Taylor S.T."/>
            <person name="Ehtesham M.E.M."/>
            <person name="Najaraj S.H.N."/>
            <person name="Harsha G.H.G."/>
            <person name="Madugundu A.M."/>
            <person name="Renuse S.R."/>
            <person name="Holt D.H."/>
            <person name="Pandey A.P."/>
            <person name="Papenfuss A.P."/>
            <person name="Gasser R.B.G."/>
            <person name="Fischer K.F."/>
        </authorList>
    </citation>
    <scope>NUCLEOTIDE SEQUENCE</scope>
    <source>
        <strain evidence="18">SSS_KF_BRIS2020</strain>
    </source>
</reference>
<evidence type="ECO:0000256" key="7">
    <source>
        <dbReference type="ARBA" id="ARBA00023163"/>
    </source>
</evidence>
<dbReference type="CDD" id="cd00653">
    <property type="entry name" value="RNA_pol_B_RPB2"/>
    <property type="match status" value="1"/>
</dbReference>
<dbReference type="InterPro" id="IPR015712">
    <property type="entry name" value="DNA-dir_RNA_pol_su2"/>
</dbReference>
<dbReference type="InterPro" id="IPR007641">
    <property type="entry name" value="RNA_pol_Rpb2_7"/>
</dbReference>
<dbReference type="InterPro" id="IPR007120">
    <property type="entry name" value="DNA-dir_RNAP_su2_dom"/>
</dbReference>
<feature type="domain" description="RNA polymerase Rpb2" evidence="15">
    <location>
        <begin position="430"/>
        <end position="494"/>
    </location>
</feature>
<feature type="compositionally biased region" description="Polar residues" evidence="10">
    <location>
        <begin position="1014"/>
        <end position="1024"/>
    </location>
</feature>
<keyword evidence="6" id="KW-0862">Zinc</keyword>
<keyword evidence="20" id="KW-1185">Reference proteome</keyword>
<dbReference type="InterPro" id="IPR037033">
    <property type="entry name" value="DNA-dir_RNAP_su2_hyb_sf"/>
</dbReference>
<comment type="function">
    <text evidence="9">DNA-dependent RNA polymerase catalyzes the transcription of DNA into RNA using the four ribonucleoside triphosphates as substrates.</text>
</comment>
<dbReference type="Gene3D" id="2.40.270.10">
    <property type="entry name" value="DNA-directed RNA polymerase, subunit 2, domain 6"/>
    <property type="match status" value="1"/>
</dbReference>
<proteinExistence type="inferred from homology"/>
<keyword evidence="3 9" id="KW-0808">Transferase</keyword>
<dbReference type="InterPro" id="IPR007645">
    <property type="entry name" value="RNA_pol_Rpb2_3"/>
</dbReference>
<dbReference type="GO" id="GO:0046872">
    <property type="term" value="F:metal ion binding"/>
    <property type="evidence" value="ECO:0007669"/>
    <property type="project" value="UniProtKB-KW"/>
</dbReference>
<feature type="region of interest" description="Disordered" evidence="10">
    <location>
        <begin position="1014"/>
        <end position="1033"/>
    </location>
</feature>
<dbReference type="Gene3D" id="3.90.1800.10">
    <property type="entry name" value="RNA polymerase alpha subunit dimerisation domain"/>
    <property type="match status" value="1"/>
</dbReference>
<dbReference type="GO" id="GO:0006351">
    <property type="term" value="P:DNA-templated transcription"/>
    <property type="evidence" value="ECO:0007669"/>
    <property type="project" value="InterPro"/>
</dbReference>
<dbReference type="Pfam" id="PF04566">
    <property type="entry name" value="RNA_pol_Rpb2_4"/>
    <property type="match status" value="1"/>
</dbReference>
<name>A0A834VCJ3_SARSC</name>
<dbReference type="Gene3D" id="2.40.50.150">
    <property type="match status" value="1"/>
</dbReference>
<organism evidence="18">
    <name type="scientific">Sarcoptes scabiei</name>
    <name type="common">Itch mite</name>
    <name type="synonym">Acarus scabiei</name>
    <dbReference type="NCBI Taxonomy" id="52283"/>
    <lineage>
        <taxon>Eukaryota</taxon>
        <taxon>Metazoa</taxon>
        <taxon>Ecdysozoa</taxon>
        <taxon>Arthropoda</taxon>
        <taxon>Chelicerata</taxon>
        <taxon>Arachnida</taxon>
        <taxon>Acari</taxon>
        <taxon>Acariformes</taxon>
        <taxon>Sarcoptiformes</taxon>
        <taxon>Astigmata</taxon>
        <taxon>Psoroptidia</taxon>
        <taxon>Sarcoptoidea</taxon>
        <taxon>Sarcoptidae</taxon>
        <taxon>Sarcoptinae</taxon>
        <taxon>Sarcoptes</taxon>
    </lineage>
</organism>
<evidence type="ECO:0000259" key="17">
    <source>
        <dbReference type="Pfam" id="PF04567"/>
    </source>
</evidence>
<dbReference type="InterPro" id="IPR014724">
    <property type="entry name" value="RNA_pol_RPB2_OB-fold"/>
</dbReference>
<dbReference type="PROSITE" id="PS01166">
    <property type="entry name" value="RNA_POL_BETA"/>
    <property type="match status" value="1"/>
</dbReference>
<feature type="domain" description="RNA polymerase Rpb2" evidence="12">
    <location>
        <begin position="1032"/>
        <end position="1115"/>
    </location>
</feature>
<dbReference type="Pfam" id="PF04563">
    <property type="entry name" value="RNA_pol_Rpb2_1"/>
    <property type="match status" value="1"/>
</dbReference>
<comment type="catalytic activity">
    <reaction evidence="9">
        <text>RNA(n) + a ribonucleoside 5'-triphosphate = RNA(n+1) + diphosphate</text>
        <dbReference type="Rhea" id="RHEA:21248"/>
        <dbReference type="Rhea" id="RHEA-COMP:14527"/>
        <dbReference type="Rhea" id="RHEA-COMP:17342"/>
        <dbReference type="ChEBI" id="CHEBI:33019"/>
        <dbReference type="ChEBI" id="CHEBI:61557"/>
        <dbReference type="ChEBI" id="CHEBI:140395"/>
        <dbReference type="EC" id="2.7.7.6"/>
    </reaction>
</comment>
<sequence length="1122" mass="128047">MLKEKNNHPNDHRNGISEIVKSYFQTHSIAEHHINSFDNFILKGIKDIVSANDRITSEVDQNWYVKYLDIRVGQPEIRDGQNKHSLTPQECRLRDLTYSAPIFVDIEYTRGQEVLTQKNLLIGRMPIMLRSRNCVLNRKNCAEHFRLQECPLDPGGYFIINGSEKVILMQEQASKNRIFSFKNDEEIVCEVTCIATEKKSRLFLNFNKKNQIVVKNNVFPKEGVPVYALFKAMSGLSDCEITELILRDSKRKLELFKMLLPSIEHSIESNVTSEITALEFIGKKINLSKESTRHPASIGYDLIHNSILTHIPVINDSFYAKFFYLAFMVRRFLMAHIDPENQIDNRDFYGNKRLELAGTLIGFVFEDALKRYNMYIMNIANKYIPKVKVCQFDVTKHMTSNLITHALNNAIATGNWSIRRFRINRIGVSQVLSRLSHLACLGMLTRINSQFEKTRKTTGPRSLQSSYWGIVCPSDTPEGESCGLVKNLALMCQVSTEDDDSEIFRLCSLSNNVIPYGNFDLDRSDLDFHYLFINGVIVGFVTSLKSFTNYLRDNRRNGRIPKFTSIYTNSSHKAVYVSSDAGRLCRPYIIVNSDGTHRLKPQHIEFIRRKMLNFNDLVEMGIIEYLDMNELNDCFIALDENSIVPGQSTHIEIEVFTILGICASIVPYPHSNQSPRNTYQCAMGKQAMGLIALNQNLRNDSLLYTIQYPQFPLVQTKPMRMFNWIPAGQNPVVAVMSFSGYDLEDATILNKSSIDLGYARCFVYKNAKIELKTYSNQNCRDLLYYPKLDPSSKFKNRYFCLDSDGIASPECEISENQIMVNKQSPDVVTNQQLFMESKIRYYDNGLIYRNSNTSVIDKVTISNNDEDIMVKVSYRQMRRPVVGDKFSSRHGQKGVIGAIFSKTMLPFSSEGISPDTIMNPHGFPSRMTVGKLKEMTASKAAALKGTIHDGTIFNGTSMKECYTIMHQNHRLFSGKELLISGITGELLPDEVYIGPIYYQRLKHMVADKVHSRSLGPTTTLTRQPTEGRSRDGGLRVGEMERDCLIGHGASYALMERFMISSDIYEVEICKTCNFIVAGSFCMKCNSRENFFKVRIPYAFKLLVQELFSMGIHPAMGFNTDHI</sequence>
<feature type="domain" description="RNA polymerase Rpb2" evidence="13">
    <location>
        <begin position="175"/>
        <end position="355"/>
    </location>
</feature>
<protein>
    <recommendedName>
        <fullName evidence="9">DNA-directed RNA polymerase subunit beta</fullName>
        <ecNumber evidence="9">2.7.7.6</ecNumber>
    </recommendedName>
</protein>
<evidence type="ECO:0000256" key="5">
    <source>
        <dbReference type="ARBA" id="ARBA00022723"/>
    </source>
</evidence>
<evidence type="ECO:0000313" key="19">
    <source>
        <dbReference type="EnsemblMetazoa" id="KAF7490560.1"/>
    </source>
</evidence>
<dbReference type="FunFam" id="2.40.270.10:FF:000011">
    <property type="entry name" value="DNA-directed RNA polymerase subunit beta"/>
    <property type="match status" value="1"/>
</dbReference>
<dbReference type="InterPro" id="IPR007647">
    <property type="entry name" value="RNA_pol_Rpb2_5"/>
</dbReference>
<dbReference type="InterPro" id="IPR007121">
    <property type="entry name" value="RNA_pol_bsu_CS"/>
</dbReference>